<organism evidence="2 3">
    <name type="scientific">Caulobacter segnis</name>
    <dbReference type="NCBI Taxonomy" id="88688"/>
    <lineage>
        <taxon>Bacteria</taxon>
        <taxon>Pseudomonadati</taxon>
        <taxon>Pseudomonadota</taxon>
        <taxon>Alphaproteobacteria</taxon>
        <taxon>Caulobacterales</taxon>
        <taxon>Caulobacteraceae</taxon>
        <taxon>Caulobacter</taxon>
    </lineage>
</organism>
<gene>
    <name evidence="2" type="ORF">MZV50_09255</name>
</gene>
<evidence type="ECO:0000259" key="1">
    <source>
        <dbReference type="PROSITE" id="PS50943"/>
    </source>
</evidence>
<dbReference type="SUPFAM" id="SSF47413">
    <property type="entry name" value="lambda repressor-like DNA-binding domains"/>
    <property type="match status" value="1"/>
</dbReference>
<name>A0ABY4ZXY3_9CAUL</name>
<accession>A0ABY4ZXY3</accession>
<dbReference type="EMBL" id="CP096040">
    <property type="protein sequence ID" value="USQ97697.1"/>
    <property type="molecule type" value="Genomic_DNA"/>
</dbReference>
<dbReference type="Pfam" id="PF13560">
    <property type="entry name" value="HTH_31"/>
    <property type="match status" value="1"/>
</dbReference>
<keyword evidence="3" id="KW-1185">Reference proteome</keyword>
<feature type="domain" description="HTH cro/C1-type" evidence="1">
    <location>
        <begin position="25"/>
        <end position="80"/>
    </location>
</feature>
<sequence>MSRTAMNPAKAALTKSLRREAGRWLKAAREAAGLTQAELAEKTGLRYYTFVSQVENGLGRVPIEAQAVWAESLGLDPGPFARTLLRYYEPELHRLLFDGMADEAEPVVNERAAQA</sequence>
<evidence type="ECO:0000313" key="2">
    <source>
        <dbReference type="EMBL" id="USQ97697.1"/>
    </source>
</evidence>
<proteinExistence type="predicted"/>
<dbReference type="PROSITE" id="PS50943">
    <property type="entry name" value="HTH_CROC1"/>
    <property type="match status" value="1"/>
</dbReference>
<protein>
    <submittedName>
        <fullName evidence="2">Helix-turn-helix domain-containing protein</fullName>
    </submittedName>
</protein>
<dbReference type="Proteomes" id="UP001057520">
    <property type="component" value="Chromosome"/>
</dbReference>
<dbReference type="SMART" id="SM00530">
    <property type="entry name" value="HTH_XRE"/>
    <property type="match status" value="1"/>
</dbReference>
<dbReference type="Gene3D" id="1.10.260.40">
    <property type="entry name" value="lambda repressor-like DNA-binding domains"/>
    <property type="match status" value="1"/>
</dbReference>
<evidence type="ECO:0000313" key="3">
    <source>
        <dbReference type="Proteomes" id="UP001057520"/>
    </source>
</evidence>
<dbReference type="InterPro" id="IPR001387">
    <property type="entry name" value="Cro/C1-type_HTH"/>
</dbReference>
<dbReference type="CDD" id="cd00093">
    <property type="entry name" value="HTH_XRE"/>
    <property type="match status" value="1"/>
</dbReference>
<reference evidence="2 3" key="1">
    <citation type="submission" date="2022-04" db="EMBL/GenBank/DDBJ databases">
        <title>Genome sequence of soybean root-associated Caulobacter segnis RL271.</title>
        <authorList>
            <person name="Longley R."/>
            <person name="Bonito G."/>
            <person name="Trigodet F."/>
            <person name="Crosson S."/>
            <person name="Fiebig A."/>
        </authorList>
    </citation>
    <scope>NUCLEOTIDE SEQUENCE [LARGE SCALE GENOMIC DNA]</scope>
    <source>
        <strain evidence="2 3">RL271</strain>
    </source>
</reference>
<dbReference type="InterPro" id="IPR010982">
    <property type="entry name" value="Lambda_DNA-bd_dom_sf"/>
</dbReference>